<evidence type="ECO:0000256" key="1">
    <source>
        <dbReference type="SAM" id="Phobius"/>
    </source>
</evidence>
<feature type="domain" description="Acyltransferase 3" evidence="2">
    <location>
        <begin position="9"/>
        <end position="340"/>
    </location>
</feature>
<protein>
    <recommendedName>
        <fullName evidence="6">Acyltransferase 3 domain-containing protein</fullName>
    </recommendedName>
</protein>
<dbReference type="eggNOG" id="COG1835">
    <property type="taxonomic scope" value="Bacteria"/>
</dbReference>
<evidence type="ECO:0000313" key="5">
    <source>
        <dbReference type="Proteomes" id="UP000028945"/>
    </source>
</evidence>
<feature type="transmembrane region" description="Helical" evidence="1">
    <location>
        <begin position="146"/>
        <end position="162"/>
    </location>
</feature>
<keyword evidence="1" id="KW-0472">Membrane</keyword>
<feature type="transmembrane region" description="Helical" evidence="1">
    <location>
        <begin position="35"/>
        <end position="55"/>
    </location>
</feature>
<dbReference type="InterPro" id="IPR002656">
    <property type="entry name" value="Acyl_transf_3_dom"/>
</dbReference>
<feature type="transmembrane region" description="Helical" evidence="1">
    <location>
        <begin position="325"/>
        <end position="344"/>
    </location>
</feature>
<name>A0A077DAN2_9BURK</name>
<feature type="transmembrane region" description="Helical" evidence="1">
    <location>
        <begin position="12"/>
        <end position="29"/>
    </location>
</feature>
<dbReference type="Pfam" id="PF19040">
    <property type="entry name" value="SGNH"/>
    <property type="match status" value="1"/>
</dbReference>
<feature type="transmembrane region" description="Helical" evidence="1">
    <location>
        <begin position="229"/>
        <end position="248"/>
    </location>
</feature>
<sequence length="631" mass="74114">MKNIIKYRPEIDGLRAIAVLSVFIFHLNSNWLPGGFLGVDVFFVVSGFLITQIIIEHLLQGKFSFSDFYARRIKRIYPMSLLIVLLVLIATYFLFDKDDFIRVKKTSDYTYQFLTNFYLSKKTGYFDLDSHSNPYLHYWSLAIEEQFYFLFPFLIVIAYKLFKTTKYLLWLCLFLFLTSFLWSIFSKHPNAYFLSQLRFFEILIGAIIAIVSQHTYLMKYALKPSINGGGGVALLAFFGLVLCFIFITQEVMTWSIAISIIPCLLTAVILLFSRDISFLGRVLSNPFLVAIGKVSFSLYLWHWAIISIVTYSFGAGLGISFNSHAFYFILIGTFLFSTISYFLIEKPIRALRLTFKNAFIYIYLIPSIIVLSLGFYLSTQRKSEHSYLREEIYKVEMGNNDKAKILLYGDSHATHLFPFMSYLAEQEGWAFHIFNTNSFEECRFPFDKNGNLITKFNCQSVLDRLNKYDVVILSFYYDRFSGDYYIAREHPRRLIDKHFYQKFRYLVQYLSEQGKQVYMFGDVSTLTQYAVRYQRAMNRGLNFILPDISRYTFTAESNKRIFEQIKDIPNVHYIDIDRYVPRDLFIDGQSVYLDQDHLTAFGSKSTAINFHKNRYLFSETLIKKLRLREDK</sequence>
<feature type="transmembrane region" description="Helical" evidence="1">
    <location>
        <begin position="356"/>
        <end position="377"/>
    </location>
</feature>
<dbReference type="KEGG" id="bpsi:IX83_00200"/>
<dbReference type="OrthoDB" id="9814807at2"/>
<dbReference type="Proteomes" id="UP000028945">
    <property type="component" value="Chromosome"/>
</dbReference>
<dbReference type="STRING" id="1072685.IX83_00200"/>
<dbReference type="Pfam" id="PF01757">
    <property type="entry name" value="Acyl_transf_3"/>
    <property type="match status" value="1"/>
</dbReference>
<dbReference type="PANTHER" id="PTHR23028:SF53">
    <property type="entry name" value="ACYL_TRANSF_3 DOMAIN-CONTAINING PROTEIN"/>
    <property type="match status" value="1"/>
</dbReference>
<evidence type="ECO:0000259" key="3">
    <source>
        <dbReference type="Pfam" id="PF19040"/>
    </source>
</evidence>
<accession>A0A077DAN2</accession>
<organism evidence="4 5">
    <name type="scientific">Basilea psittacipulmonis DSM 24701</name>
    <dbReference type="NCBI Taxonomy" id="1072685"/>
    <lineage>
        <taxon>Bacteria</taxon>
        <taxon>Pseudomonadati</taxon>
        <taxon>Pseudomonadota</taxon>
        <taxon>Betaproteobacteria</taxon>
        <taxon>Burkholderiales</taxon>
        <taxon>Alcaligenaceae</taxon>
        <taxon>Basilea</taxon>
    </lineage>
</organism>
<dbReference type="InterPro" id="IPR050879">
    <property type="entry name" value="Acyltransferase_3"/>
</dbReference>
<feature type="transmembrane region" description="Helical" evidence="1">
    <location>
        <begin position="197"/>
        <end position="217"/>
    </location>
</feature>
<reference evidence="4 5" key="1">
    <citation type="journal article" date="2014" name="BMC Genomics">
        <title>A genomic perspective on a new bacterial genus and species from the Alcaligenaceae family, Basilea psittacipulmonis.</title>
        <authorList>
            <person name="Whiteson K.L."/>
            <person name="Hernandez D."/>
            <person name="Lazarevic V."/>
            <person name="Gaia N."/>
            <person name="Farinelli L."/>
            <person name="Francois P."/>
            <person name="Pilo P."/>
            <person name="Frey J."/>
            <person name="Schrenzel J."/>
        </authorList>
    </citation>
    <scope>NUCLEOTIDE SEQUENCE [LARGE SCALE GENOMIC DNA]</scope>
    <source>
        <strain evidence="4 5">DSM 24701</strain>
    </source>
</reference>
<dbReference type="AlphaFoldDB" id="A0A077DAN2"/>
<dbReference type="HOGENOM" id="CLU_005679_10_3_4"/>
<proteinExistence type="predicted"/>
<dbReference type="GO" id="GO:0016747">
    <property type="term" value="F:acyltransferase activity, transferring groups other than amino-acyl groups"/>
    <property type="evidence" value="ECO:0007669"/>
    <property type="project" value="InterPro"/>
</dbReference>
<evidence type="ECO:0008006" key="6">
    <source>
        <dbReference type="Google" id="ProtNLM"/>
    </source>
</evidence>
<dbReference type="InterPro" id="IPR043968">
    <property type="entry name" value="SGNH"/>
</dbReference>
<keyword evidence="1" id="KW-1133">Transmembrane helix</keyword>
<feature type="transmembrane region" description="Helical" evidence="1">
    <location>
        <begin position="76"/>
        <end position="95"/>
    </location>
</feature>
<keyword evidence="5" id="KW-1185">Reference proteome</keyword>
<dbReference type="RefSeq" id="WP_038497779.1">
    <property type="nucleotide sequence ID" value="NZ_CP009238.1"/>
</dbReference>
<feature type="transmembrane region" description="Helical" evidence="1">
    <location>
        <begin position="167"/>
        <end position="185"/>
    </location>
</feature>
<keyword evidence="1" id="KW-0812">Transmembrane</keyword>
<feature type="domain" description="SGNH" evidence="3">
    <location>
        <begin position="398"/>
        <end position="605"/>
    </location>
</feature>
<evidence type="ECO:0000313" key="4">
    <source>
        <dbReference type="EMBL" id="AIL31955.1"/>
    </source>
</evidence>
<dbReference type="GO" id="GO:0016020">
    <property type="term" value="C:membrane"/>
    <property type="evidence" value="ECO:0007669"/>
    <property type="project" value="TreeGrafter"/>
</dbReference>
<dbReference type="GO" id="GO:0009103">
    <property type="term" value="P:lipopolysaccharide biosynthetic process"/>
    <property type="evidence" value="ECO:0007669"/>
    <property type="project" value="TreeGrafter"/>
</dbReference>
<feature type="transmembrane region" description="Helical" evidence="1">
    <location>
        <begin position="254"/>
        <end position="273"/>
    </location>
</feature>
<dbReference type="PANTHER" id="PTHR23028">
    <property type="entry name" value="ACETYLTRANSFERASE"/>
    <property type="match status" value="1"/>
</dbReference>
<feature type="transmembrane region" description="Helical" evidence="1">
    <location>
        <begin position="294"/>
        <end position="313"/>
    </location>
</feature>
<evidence type="ECO:0000259" key="2">
    <source>
        <dbReference type="Pfam" id="PF01757"/>
    </source>
</evidence>
<gene>
    <name evidence="4" type="ORF">IX83_00200</name>
</gene>
<dbReference type="EMBL" id="CP009238">
    <property type="protein sequence ID" value="AIL31955.1"/>
    <property type="molecule type" value="Genomic_DNA"/>
</dbReference>